<comment type="caution">
    <text evidence="2">The sequence shown here is derived from an EMBL/GenBank/DDBJ whole genome shotgun (WGS) entry which is preliminary data.</text>
</comment>
<feature type="transmembrane region" description="Helical" evidence="1">
    <location>
        <begin position="90"/>
        <end position="109"/>
    </location>
</feature>
<reference evidence="2 3" key="1">
    <citation type="submission" date="2014-07" db="EMBL/GenBank/DDBJ databases">
        <title>Genome of Chryseobacterium formosense LMG 24722.</title>
        <authorList>
            <person name="Pipes S.E."/>
            <person name="Stropko S.J."/>
            <person name="Newman J.D."/>
        </authorList>
    </citation>
    <scope>NUCLEOTIDE SEQUENCE [LARGE SCALE GENOMIC DNA]</scope>
    <source>
        <strain evidence="2 3">LMG 24722</strain>
    </source>
</reference>
<dbReference type="OrthoDB" id="1261025at2"/>
<protein>
    <submittedName>
        <fullName evidence="2">Uncharacterized protein</fullName>
    </submittedName>
</protein>
<name>A0A085Z551_9FLAO</name>
<accession>A0A085Z551</accession>
<proteinExistence type="predicted"/>
<feature type="transmembrane region" description="Helical" evidence="1">
    <location>
        <begin position="64"/>
        <end position="83"/>
    </location>
</feature>
<evidence type="ECO:0000313" key="2">
    <source>
        <dbReference type="EMBL" id="KFE99564.1"/>
    </source>
</evidence>
<feature type="transmembrane region" description="Helical" evidence="1">
    <location>
        <begin position="180"/>
        <end position="203"/>
    </location>
</feature>
<feature type="transmembrane region" description="Helical" evidence="1">
    <location>
        <begin position="148"/>
        <end position="168"/>
    </location>
</feature>
<feature type="transmembrane region" description="Helical" evidence="1">
    <location>
        <begin position="6"/>
        <end position="25"/>
    </location>
</feature>
<feature type="transmembrane region" description="Helical" evidence="1">
    <location>
        <begin position="37"/>
        <end position="58"/>
    </location>
</feature>
<dbReference type="EMBL" id="JPRP01000001">
    <property type="protein sequence ID" value="KFE99564.1"/>
    <property type="molecule type" value="Genomic_DNA"/>
</dbReference>
<keyword evidence="1" id="KW-0472">Membrane</keyword>
<keyword evidence="3" id="KW-1185">Reference proteome</keyword>
<evidence type="ECO:0000256" key="1">
    <source>
        <dbReference type="SAM" id="Phobius"/>
    </source>
</evidence>
<keyword evidence="1" id="KW-1133">Transmembrane helix</keyword>
<sequence length="207" mass="24191">MVDFYKTFLLLNYGLLALIVFLIFWKFTILSQKERQYTYYIVFLFLVELVGLILAYIFELQDTSFIYQYYIAGEFLLITNIFIKKLDLPKYTLVISSTIGVIFLIIANIPEINFNLDEAKVASNIVIICLAGFTLLKQIKDDNSSNRFILVDASIFFYYSVSVFIFIIQQQLQNLSEDNFYMILGINTVLSSILYSSFIYIFLKLKK</sequence>
<dbReference type="eggNOG" id="ENOG50342H2">
    <property type="taxonomic scope" value="Bacteria"/>
</dbReference>
<dbReference type="RefSeq" id="WP_034673180.1">
    <property type="nucleotide sequence ID" value="NZ_FPAP01000004.1"/>
</dbReference>
<organism evidence="2 3">
    <name type="scientific">Chryseobacterium formosense</name>
    <dbReference type="NCBI Taxonomy" id="236814"/>
    <lineage>
        <taxon>Bacteria</taxon>
        <taxon>Pseudomonadati</taxon>
        <taxon>Bacteroidota</taxon>
        <taxon>Flavobacteriia</taxon>
        <taxon>Flavobacteriales</taxon>
        <taxon>Weeksellaceae</taxon>
        <taxon>Chryseobacterium group</taxon>
        <taxon>Chryseobacterium</taxon>
    </lineage>
</organism>
<dbReference type="AlphaFoldDB" id="A0A085Z551"/>
<dbReference type="STRING" id="236814.IX39_02555"/>
<gene>
    <name evidence="2" type="ORF">IX39_02555</name>
</gene>
<evidence type="ECO:0000313" key="3">
    <source>
        <dbReference type="Proteomes" id="UP000028713"/>
    </source>
</evidence>
<keyword evidence="1" id="KW-0812">Transmembrane</keyword>
<dbReference type="Proteomes" id="UP000028713">
    <property type="component" value="Unassembled WGS sequence"/>
</dbReference>